<feature type="domain" description="Epoxide hydrolase N-terminal" evidence="5">
    <location>
        <begin position="7"/>
        <end position="106"/>
    </location>
</feature>
<dbReference type="InterPro" id="IPR029058">
    <property type="entry name" value="AB_hydrolase_fold"/>
</dbReference>
<evidence type="ECO:0000256" key="2">
    <source>
        <dbReference type="ARBA" id="ARBA00022797"/>
    </source>
</evidence>
<comment type="caution">
    <text evidence="6">The sequence shown here is derived from an EMBL/GenBank/DDBJ whole genome shotgun (WGS) entry which is preliminary data.</text>
</comment>
<feature type="active site" description="Proton donor" evidence="4">
    <location>
        <position position="292"/>
    </location>
</feature>
<dbReference type="RefSeq" id="WP_111251904.1">
    <property type="nucleotide sequence ID" value="NZ_QKWH01000014.1"/>
</dbReference>
<comment type="similarity">
    <text evidence="1">Belongs to the peptidase S33 family.</text>
</comment>
<dbReference type="InterPro" id="IPR016292">
    <property type="entry name" value="Epoxide_hydrolase"/>
</dbReference>
<dbReference type="Gene3D" id="3.40.50.1820">
    <property type="entry name" value="alpha/beta hydrolase"/>
    <property type="match status" value="1"/>
</dbReference>
<dbReference type="EMBL" id="QKWH01000014">
    <property type="protein sequence ID" value="PZR51948.1"/>
    <property type="molecule type" value="Genomic_DNA"/>
</dbReference>
<evidence type="ECO:0000313" key="7">
    <source>
        <dbReference type="Proteomes" id="UP000248783"/>
    </source>
</evidence>
<evidence type="ECO:0000256" key="3">
    <source>
        <dbReference type="ARBA" id="ARBA00022801"/>
    </source>
</evidence>
<evidence type="ECO:0000256" key="1">
    <source>
        <dbReference type="ARBA" id="ARBA00010088"/>
    </source>
</evidence>
<dbReference type="PIRSF" id="PIRSF001112">
    <property type="entry name" value="Epoxide_hydrolase"/>
    <property type="match status" value="1"/>
</dbReference>
<dbReference type="AlphaFoldDB" id="A0A2W5XQS3"/>
<dbReference type="Pfam" id="PF06441">
    <property type="entry name" value="EHN"/>
    <property type="match status" value="1"/>
</dbReference>
<keyword evidence="2" id="KW-0058">Aromatic hydrocarbons catabolism</keyword>
<organism evidence="6 7">
    <name type="scientific">Xylanimonas oleitrophica</name>
    <dbReference type="NCBI Taxonomy" id="2607479"/>
    <lineage>
        <taxon>Bacteria</taxon>
        <taxon>Bacillati</taxon>
        <taxon>Actinomycetota</taxon>
        <taxon>Actinomycetes</taxon>
        <taxon>Micrococcales</taxon>
        <taxon>Promicromonosporaceae</taxon>
        <taxon>Xylanimonas</taxon>
    </lineage>
</organism>
<sequence>MKQHALVPVPDDAITDLHRRLEWFRQVDLPELGRSGGVDARLLGKVVRHWREEYDWRRHESRIASWAWMETERTEVPVRAVVSPAAHAGAPVVLPLHGWPDSVLRFERVFPLLTDVTVVAPALPGFPFAAPVPGGGASSVVMADAIAAAMAELGYERYVVSAGDVGCDVAEAIAGRHAGAVRAQHLTDLSQYHFLAGLPEDLDDEEREYVRRGHAWQHSEGAYMHEQATRPHTLAASLGDSPAGLAAWILEKLVDWTDSDGDLLRTFTFDEALTWISSYWFTGAVGTSFAPYATAAAKDWPRIEVPTVMTVFPRDLVNAPRRFVERFFTVSDWVEPPRGGHFAAWEEPERYVDGLRRAVAQAT</sequence>
<protein>
    <submittedName>
        <fullName evidence="6">Enterotoxin</fullName>
    </submittedName>
</protein>
<dbReference type="GO" id="GO:0097176">
    <property type="term" value="P:epoxide metabolic process"/>
    <property type="evidence" value="ECO:0007669"/>
    <property type="project" value="TreeGrafter"/>
</dbReference>
<dbReference type="PRINTS" id="PR00412">
    <property type="entry name" value="EPOXHYDRLASE"/>
</dbReference>
<reference evidence="6 7" key="1">
    <citation type="submission" date="2018-06" db="EMBL/GenBank/DDBJ databases">
        <title>Whole genome sequencing of a novel hydrocarbon degrading bacterial strain, PW21 isolated from oil contaminated produced water sample.</title>
        <authorList>
            <person name="Nagkirti P."/>
            <person name="Shaikh A."/>
            <person name="Gowdaman V."/>
            <person name="Engineer A.E."/>
            <person name="Dagar S."/>
            <person name="Dhakephalkar P.K."/>
        </authorList>
    </citation>
    <scope>NUCLEOTIDE SEQUENCE [LARGE SCALE GENOMIC DNA]</scope>
    <source>
        <strain evidence="6 7">PW21</strain>
    </source>
</reference>
<evidence type="ECO:0000313" key="6">
    <source>
        <dbReference type="EMBL" id="PZR51948.1"/>
    </source>
</evidence>
<proteinExistence type="inferred from homology"/>
<dbReference type="InterPro" id="IPR000639">
    <property type="entry name" value="Epox_hydrolase-like"/>
</dbReference>
<name>A0A2W5XQS3_9MICO</name>
<gene>
    <name evidence="6" type="ORF">DNL40_14120</name>
</gene>
<dbReference type="Proteomes" id="UP000248783">
    <property type="component" value="Unassembled WGS sequence"/>
</dbReference>
<keyword evidence="3" id="KW-0378">Hydrolase</keyword>
<evidence type="ECO:0000259" key="5">
    <source>
        <dbReference type="Pfam" id="PF06441"/>
    </source>
</evidence>
<dbReference type="PANTHER" id="PTHR21661:SF35">
    <property type="entry name" value="EPOXIDE HYDROLASE"/>
    <property type="match status" value="1"/>
</dbReference>
<dbReference type="InterPro" id="IPR010497">
    <property type="entry name" value="Epoxide_hydro_N"/>
</dbReference>
<feature type="active site" description="Proton acceptor" evidence="4">
    <location>
        <position position="341"/>
    </location>
</feature>
<accession>A0A2W5XQS3</accession>
<evidence type="ECO:0000256" key="4">
    <source>
        <dbReference type="PIRSR" id="PIRSR001112-1"/>
    </source>
</evidence>
<dbReference type="PANTHER" id="PTHR21661">
    <property type="entry name" value="EPOXIDE HYDROLASE 1-RELATED"/>
    <property type="match status" value="1"/>
</dbReference>
<dbReference type="GO" id="GO:0004301">
    <property type="term" value="F:epoxide hydrolase activity"/>
    <property type="evidence" value="ECO:0007669"/>
    <property type="project" value="TreeGrafter"/>
</dbReference>
<feature type="active site" description="Nucleophile" evidence="4">
    <location>
        <position position="164"/>
    </location>
</feature>
<dbReference type="SUPFAM" id="SSF53474">
    <property type="entry name" value="alpha/beta-Hydrolases"/>
    <property type="match status" value="1"/>
</dbReference>
<keyword evidence="7" id="KW-1185">Reference proteome</keyword>